<evidence type="ECO:0000256" key="2">
    <source>
        <dbReference type="ARBA" id="ARBA00022475"/>
    </source>
</evidence>
<evidence type="ECO:0000256" key="9">
    <source>
        <dbReference type="RuleBase" id="RU000688"/>
    </source>
</evidence>
<organism evidence="13 14">
    <name type="scientific">Oreochromis aureus</name>
    <name type="common">Israeli tilapia</name>
    <name type="synonym">Chromis aureus</name>
    <dbReference type="NCBI Taxonomy" id="47969"/>
    <lineage>
        <taxon>Eukaryota</taxon>
        <taxon>Metazoa</taxon>
        <taxon>Chordata</taxon>
        <taxon>Craniata</taxon>
        <taxon>Vertebrata</taxon>
        <taxon>Euteleostomi</taxon>
        <taxon>Actinopterygii</taxon>
        <taxon>Neopterygii</taxon>
        <taxon>Teleostei</taxon>
        <taxon>Neoteleostei</taxon>
        <taxon>Acanthomorphata</taxon>
        <taxon>Ovalentaria</taxon>
        <taxon>Cichlomorphae</taxon>
        <taxon>Cichliformes</taxon>
        <taxon>Cichlidae</taxon>
        <taxon>African cichlids</taxon>
        <taxon>Pseudocrenilabrinae</taxon>
        <taxon>Oreochromini</taxon>
        <taxon>Oreochromis</taxon>
    </lineage>
</organism>
<dbReference type="PROSITE" id="PS50262">
    <property type="entry name" value="G_PROTEIN_RECEP_F1_2"/>
    <property type="match status" value="1"/>
</dbReference>
<dbReference type="Proteomes" id="UP000472276">
    <property type="component" value="Unassembled WGS sequence"/>
</dbReference>
<evidence type="ECO:0000256" key="11">
    <source>
        <dbReference type="SAM" id="Phobius"/>
    </source>
</evidence>
<evidence type="ECO:0000313" key="14">
    <source>
        <dbReference type="Proteomes" id="UP000472276"/>
    </source>
</evidence>
<accession>A0AAZ1XEL1</accession>
<comment type="subcellular location">
    <subcellularLocation>
        <location evidence="1">Cell membrane</location>
        <topology evidence="1">Multi-pass membrane protein</topology>
    </subcellularLocation>
</comment>
<name>A0AAZ1XEL1_OREAU</name>
<dbReference type="GO" id="GO:0045028">
    <property type="term" value="F:G protein-coupled purinergic nucleotide receptor activity"/>
    <property type="evidence" value="ECO:0007669"/>
    <property type="project" value="TreeGrafter"/>
</dbReference>
<dbReference type="GO" id="GO:0005886">
    <property type="term" value="C:plasma membrane"/>
    <property type="evidence" value="ECO:0007669"/>
    <property type="project" value="UniProtKB-SubCell"/>
</dbReference>
<sequence>MWMISVQTQRKMSGMTSFNNSSSLSNETKSCDPVTTVSYLFFIPILILVCLVGLLLNSFTMKFYFCRAHHRVSSSLTVYLKNLTAADFLLCLSLPIRITNYAIPSVTIHVLYCSIGASALFLNMYASILFMGYIAANRYLKIVHPSGTHVLQTVRAAHIISGVTWVFLLIPAIVYIILFIIAQNLTSNSTQCDFQVSLLDKIVHVSAIIIFMLVLVSLVFFYYSTSRRVLLAQQRQLASSGSRKLVKSRRNILVLVSIFCVCFVPYHLVRLLYTFQWNCSVEKMLYNLKEATTIVSVLNICLDPLVYFFLSKAFRAQVRRRTLSRKKRVDIQQMNKESESSEEQLSSSNKPNQ</sequence>
<evidence type="ECO:0000256" key="5">
    <source>
        <dbReference type="ARBA" id="ARBA00023040"/>
    </source>
</evidence>
<feature type="transmembrane region" description="Helical" evidence="11">
    <location>
        <begin position="293"/>
        <end position="310"/>
    </location>
</feature>
<feature type="transmembrane region" description="Helical" evidence="11">
    <location>
        <begin position="108"/>
        <end position="135"/>
    </location>
</feature>
<keyword evidence="14" id="KW-1185">Reference proteome</keyword>
<keyword evidence="7 9" id="KW-0675">Receptor</keyword>
<feature type="domain" description="G-protein coupled receptors family 1 profile" evidence="12">
    <location>
        <begin position="56"/>
        <end position="307"/>
    </location>
</feature>
<dbReference type="InterPro" id="IPR017452">
    <property type="entry name" value="GPCR_Rhodpsn_7TM"/>
</dbReference>
<dbReference type="InterPro" id="IPR000276">
    <property type="entry name" value="GPCR_Rhodpsn"/>
</dbReference>
<reference evidence="13" key="3">
    <citation type="submission" date="2025-09" db="UniProtKB">
        <authorList>
            <consortium name="Ensembl"/>
        </authorList>
    </citation>
    <scope>IDENTIFICATION</scope>
</reference>
<evidence type="ECO:0000313" key="13">
    <source>
        <dbReference type="Ensembl" id="ENSOABP00000066045.1"/>
    </source>
</evidence>
<evidence type="ECO:0000256" key="1">
    <source>
        <dbReference type="ARBA" id="ARBA00004651"/>
    </source>
</evidence>
<evidence type="ECO:0000256" key="6">
    <source>
        <dbReference type="ARBA" id="ARBA00023136"/>
    </source>
</evidence>
<evidence type="ECO:0000259" key="12">
    <source>
        <dbReference type="PROSITE" id="PS50262"/>
    </source>
</evidence>
<gene>
    <name evidence="13" type="primary">LOC116314221</name>
</gene>
<dbReference type="PANTHER" id="PTHR24233">
    <property type="entry name" value="P2Y PURINOCEPTOR-RELATED G-PROTEIN COUPLED RECEPTOR"/>
    <property type="match status" value="1"/>
</dbReference>
<keyword evidence="3 9" id="KW-0812">Transmembrane</keyword>
<evidence type="ECO:0000256" key="10">
    <source>
        <dbReference type="SAM" id="MobiDB-lite"/>
    </source>
</evidence>
<feature type="region of interest" description="Disordered" evidence="10">
    <location>
        <begin position="332"/>
        <end position="353"/>
    </location>
</feature>
<dbReference type="PANTHER" id="PTHR24233:SF11">
    <property type="entry name" value="P2Y PURINOCEPTOR 14-LIKE"/>
    <property type="match status" value="1"/>
</dbReference>
<evidence type="ECO:0000256" key="3">
    <source>
        <dbReference type="ARBA" id="ARBA00022692"/>
    </source>
</evidence>
<dbReference type="PROSITE" id="PS00237">
    <property type="entry name" value="G_PROTEIN_RECEP_F1_1"/>
    <property type="match status" value="1"/>
</dbReference>
<keyword evidence="6 11" id="KW-0472">Membrane</keyword>
<keyword evidence="2" id="KW-1003">Cell membrane</keyword>
<feature type="transmembrane region" description="Helical" evidence="11">
    <location>
        <begin position="37"/>
        <end position="57"/>
    </location>
</feature>
<dbReference type="CDD" id="cd14982">
    <property type="entry name" value="7tmA_purinoceptor-like"/>
    <property type="match status" value="1"/>
</dbReference>
<keyword evidence="4 11" id="KW-1133">Transmembrane helix</keyword>
<feature type="transmembrane region" description="Helical" evidence="11">
    <location>
        <begin position="252"/>
        <end position="273"/>
    </location>
</feature>
<dbReference type="PRINTS" id="PR00237">
    <property type="entry name" value="GPCRRHODOPSN"/>
</dbReference>
<evidence type="ECO:0000256" key="7">
    <source>
        <dbReference type="ARBA" id="ARBA00023170"/>
    </source>
</evidence>
<reference evidence="13" key="2">
    <citation type="submission" date="2025-08" db="UniProtKB">
        <authorList>
            <consortium name="Ensembl"/>
        </authorList>
    </citation>
    <scope>IDENTIFICATION</scope>
</reference>
<keyword evidence="8 9" id="KW-0807">Transducer</keyword>
<proteinExistence type="inferred from homology"/>
<comment type="similarity">
    <text evidence="9">Belongs to the G-protein coupled receptor 1 family.</text>
</comment>
<dbReference type="Pfam" id="PF00001">
    <property type="entry name" value="7tm_1"/>
    <property type="match status" value="1"/>
</dbReference>
<dbReference type="AlphaFoldDB" id="A0AAZ1XEL1"/>
<reference evidence="14" key="1">
    <citation type="submission" date="2020-03" db="EMBL/GenBank/DDBJ databases">
        <title>Evolution of repeat sequences and sex chromosomes of tilapia species revealed by chromosome-level genomes.</title>
        <authorList>
            <person name="Xu L."/>
            <person name="Tao W."/>
            <person name="Wang D."/>
            <person name="Zhou Q."/>
        </authorList>
    </citation>
    <scope>NUCLEOTIDE SEQUENCE [LARGE SCALE GENOMIC DNA]</scope>
    <source>
        <strain evidence="14">Israel</strain>
    </source>
</reference>
<keyword evidence="5 9" id="KW-0297">G-protein coupled receptor</keyword>
<protein>
    <recommendedName>
        <fullName evidence="12">G-protein coupled receptors family 1 profile domain-containing protein</fullName>
    </recommendedName>
</protein>
<feature type="transmembrane region" description="Helical" evidence="11">
    <location>
        <begin position="156"/>
        <end position="182"/>
    </location>
</feature>
<dbReference type="SUPFAM" id="SSF81321">
    <property type="entry name" value="Family A G protein-coupled receptor-like"/>
    <property type="match status" value="1"/>
</dbReference>
<evidence type="ECO:0000256" key="4">
    <source>
        <dbReference type="ARBA" id="ARBA00022989"/>
    </source>
</evidence>
<feature type="compositionally biased region" description="Low complexity" evidence="10">
    <location>
        <begin position="343"/>
        <end position="353"/>
    </location>
</feature>
<feature type="transmembrane region" description="Helical" evidence="11">
    <location>
        <begin position="202"/>
        <end position="223"/>
    </location>
</feature>
<evidence type="ECO:0000256" key="8">
    <source>
        <dbReference type="ARBA" id="ARBA00023224"/>
    </source>
</evidence>
<dbReference type="Ensembl" id="ENSOABT00000070299.1">
    <property type="protein sequence ID" value="ENSOABP00000066045.1"/>
    <property type="gene ID" value="ENSOABG00000024543.2"/>
</dbReference>
<dbReference type="Gene3D" id="1.20.1070.10">
    <property type="entry name" value="Rhodopsin 7-helix transmembrane proteins"/>
    <property type="match status" value="1"/>
</dbReference>
<feature type="transmembrane region" description="Helical" evidence="11">
    <location>
        <begin position="78"/>
        <end position="96"/>
    </location>
</feature>
<dbReference type="PRINTS" id="PR01157">
    <property type="entry name" value="P2YPURNOCPTR"/>
</dbReference>